<proteinExistence type="predicted"/>
<reference evidence="2 3" key="1">
    <citation type="submission" date="2018-10" db="EMBL/GenBank/DDBJ databases">
        <title>Genomic Encyclopedia of Archaeal and Bacterial Type Strains, Phase II (KMG-II): from individual species to whole genera.</title>
        <authorList>
            <person name="Goeker M."/>
        </authorList>
    </citation>
    <scope>NUCLEOTIDE SEQUENCE [LARGE SCALE GENOMIC DNA]</scope>
    <source>
        <strain evidence="2 3">DSM 45657</strain>
    </source>
</reference>
<evidence type="ECO:0000313" key="3">
    <source>
        <dbReference type="Proteomes" id="UP000282454"/>
    </source>
</evidence>
<name>A0A421B2V1_9PSEU</name>
<dbReference type="RefSeq" id="WP_211346565.1">
    <property type="nucleotide sequence ID" value="NZ_RCDD01000002.1"/>
</dbReference>
<dbReference type="InterPro" id="IPR016187">
    <property type="entry name" value="CTDL_fold"/>
</dbReference>
<feature type="domain" description="Sulfatase-modifying factor enzyme-like" evidence="1">
    <location>
        <begin position="6"/>
        <end position="289"/>
    </location>
</feature>
<dbReference type="EMBL" id="RCDD01000002">
    <property type="protein sequence ID" value="RLK58756.1"/>
    <property type="molecule type" value="Genomic_DNA"/>
</dbReference>
<dbReference type="GO" id="GO:0120147">
    <property type="term" value="F:formylglycine-generating oxidase activity"/>
    <property type="evidence" value="ECO:0007669"/>
    <property type="project" value="TreeGrafter"/>
</dbReference>
<dbReference type="PANTHER" id="PTHR23150">
    <property type="entry name" value="SULFATASE MODIFYING FACTOR 1, 2"/>
    <property type="match status" value="1"/>
</dbReference>
<dbReference type="Gene3D" id="3.90.1580.10">
    <property type="entry name" value="paralog of FGE (formylglycine-generating enzyme)"/>
    <property type="match status" value="1"/>
</dbReference>
<sequence length="292" mass="32149">MTAHREGMVWIGAGTFAMGSDDHYPEEAPVHEVGVAGFWIDRTTVTNRDFARFACDTGHVTVAERAPDPSAYPDVDPCSLVPASVVFVPPSGPVDTRDNHNWWHYVPGANWRRPAGLGSSIRRIPDHPVVHLAWDDAVAYAAWAGKDIPTEAEWEYAARGGLDRKPYAWGDEFAPGGVHMANTWQGPFPYRNTVEDRFEGTAPVGSFPANDYGLHDMIGNVWEWTSDWYAPHSAPVRACCSSSTSDVPRRVVKGGSFLCAPAYCRRYRPAARMGQPVDTSTCHVGLRLVARP</sequence>
<accession>A0A421B2V1</accession>
<dbReference type="Proteomes" id="UP000282454">
    <property type="component" value="Unassembled WGS sequence"/>
</dbReference>
<evidence type="ECO:0000259" key="1">
    <source>
        <dbReference type="Pfam" id="PF03781"/>
    </source>
</evidence>
<dbReference type="PANTHER" id="PTHR23150:SF19">
    <property type="entry name" value="FORMYLGLYCINE-GENERATING ENZYME"/>
    <property type="match status" value="1"/>
</dbReference>
<evidence type="ECO:0000313" key="2">
    <source>
        <dbReference type="EMBL" id="RLK58756.1"/>
    </source>
</evidence>
<keyword evidence="3" id="KW-1185">Reference proteome</keyword>
<dbReference type="AlphaFoldDB" id="A0A421B2V1"/>
<dbReference type="Pfam" id="PF03781">
    <property type="entry name" value="FGE-sulfatase"/>
    <property type="match status" value="1"/>
</dbReference>
<comment type="caution">
    <text evidence="2">The sequence shown here is derived from an EMBL/GenBank/DDBJ whole genome shotgun (WGS) entry which is preliminary data.</text>
</comment>
<dbReference type="InterPro" id="IPR051043">
    <property type="entry name" value="Sulfatase_Mod_Factor_Kinase"/>
</dbReference>
<dbReference type="InterPro" id="IPR042095">
    <property type="entry name" value="SUMF_sf"/>
</dbReference>
<dbReference type="SUPFAM" id="SSF56436">
    <property type="entry name" value="C-type lectin-like"/>
    <property type="match status" value="1"/>
</dbReference>
<gene>
    <name evidence="2" type="ORF">CLV68_3231</name>
</gene>
<organism evidence="2 3">
    <name type="scientific">Actinokineospora cianjurensis</name>
    <dbReference type="NCBI Taxonomy" id="585224"/>
    <lineage>
        <taxon>Bacteria</taxon>
        <taxon>Bacillati</taxon>
        <taxon>Actinomycetota</taxon>
        <taxon>Actinomycetes</taxon>
        <taxon>Pseudonocardiales</taxon>
        <taxon>Pseudonocardiaceae</taxon>
        <taxon>Actinokineospora</taxon>
    </lineage>
</organism>
<protein>
    <submittedName>
        <fullName evidence="2">Formylglycine-generating enzyme required for sulfatase activity</fullName>
    </submittedName>
</protein>
<dbReference type="InterPro" id="IPR005532">
    <property type="entry name" value="SUMF_dom"/>
</dbReference>